<dbReference type="PANTHER" id="PTHR39186">
    <property type="entry name" value="DUF2071 FAMILY PROTEIN"/>
    <property type="match status" value="1"/>
</dbReference>
<dbReference type="InterPro" id="IPR023375">
    <property type="entry name" value="ADC_dom_sf"/>
</dbReference>
<dbReference type="EMBL" id="BOPG01000002">
    <property type="protein sequence ID" value="GIJ52558.1"/>
    <property type="molecule type" value="Genomic_DNA"/>
</dbReference>
<dbReference type="InterPro" id="IPR018644">
    <property type="entry name" value="DUF2071"/>
</dbReference>
<accession>A0A8J4DWR4</accession>
<evidence type="ECO:0000313" key="2">
    <source>
        <dbReference type="Proteomes" id="UP000612585"/>
    </source>
</evidence>
<dbReference type="PANTHER" id="PTHR39186:SF1">
    <property type="entry name" value="DUF2071 DOMAIN-CONTAINING PROTEIN"/>
    <property type="match status" value="1"/>
</dbReference>
<protein>
    <recommendedName>
        <fullName evidence="3">DUF2071 domain-containing protein</fullName>
    </recommendedName>
</protein>
<dbReference type="Gene3D" id="2.40.400.10">
    <property type="entry name" value="Acetoacetate decarboxylase-like"/>
    <property type="match status" value="1"/>
</dbReference>
<name>A0A8J4DWR4_9ACTN</name>
<dbReference type="AlphaFoldDB" id="A0A8J4DWR4"/>
<organism evidence="1 2">
    <name type="scientific">Virgisporangium aurantiacum</name>
    <dbReference type="NCBI Taxonomy" id="175570"/>
    <lineage>
        <taxon>Bacteria</taxon>
        <taxon>Bacillati</taxon>
        <taxon>Actinomycetota</taxon>
        <taxon>Actinomycetes</taxon>
        <taxon>Micromonosporales</taxon>
        <taxon>Micromonosporaceae</taxon>
        <taxon>Virgisporangium</taxon>
    </lineage>
</organism>
<evidence type="ECO:0000313" key="1">
    <source>
        <dbReference type="EMBL" id="GIJ52558.1"/>
    </source>
</evidence>
<comment type="caution">
    <text evidence="1">The sequence shown here is derived from an EMBL/GenBank/DDBJ whole genome shotgun (WGS) entry which is preliminary data.</text>
</comment>
<gene>
    <name evidence="1" type="ORF">Vau01_000740</name>
</gene>
<reference evidence="1" key="1">
    <citation type="submission" date="2021-01" db="EMBL/GenBank/DDBJ databases">
        <title>Whole genome shotgun sequence of Virgisporangium aurantiacum NBRC 16421.</title>
        <authorList>
            <person name="Komaki H."/>
            <person name="Tamura T."/>
        </authorList>
    </citation>
    <scope>NUCLEOTIDE SEQUENCE</scope>
    <source>
        <strain evidence="1">NBRC 16421</strain>
    </source>
</reference>
<evidence type="ECO:0008006" key="3">
    <source>
        <dbReference type="Google" id="ProtNLM"/>
    </source>
</evidence>
<sequence length="239" mass="26734">MVTVPESPVVHRPVMYQSWLDLTFLHWRYPADAVQRLLPPGLSVQEFDGSAWIGLVPFLMSGVRFPGVPALPWMSRFPETNVRTYVTGPDGSQGIWFFSLDATRLPAVLMGRTTYRLPYLWSRMRVEATPDRFRYRASRRWPGPRGARCDAVVARGPAIEPNALEYFLTYRFQLFSVIRGRLVQALAAHGPWPLYGGTVESLSETVIAAGGLPAPEGDPLVHTSPGVSVRIGGWREIAR</sequence>
<dbReference type="Pfam" id="PF09844">
    <property type="entry name" value="DUF2071"/>
    <property type="match status" value="1"/>
</dbReference>
<keyword evidence="2" id="KW-1185">Reference proteome</keyword>
<proteinExistence type="predicted"/>
<dbReference type="Proteomes" id="UP000612585">
    <property type="component" value="Unassembled WGS sequence"/>
</dbReference>
<dbReference type="SUPFAM" id="SSF160104">
    <property type="entry name" value="Acetoacetate decarboxylase-like"/>
    <property type="match status" value="1"/>
</dbReference>
<dbReference type="RefSeq" id="WP_203985615.1">
    <property type="nucleotide sequence ID" value="NZ_BOPG01000002.1"/>
</dbReference>